<dbReference type="RefSeq" id="WP_077840851.1">
    <property type="nucleotide sequence ID" value="NZ_JABTAE010000001.1"/>
</dbReference>
<proteinExistence type="predicted"/>
<evidence type="ECO:0000313" key="4">
    <source>
        <dbReference type="Proteomes" id="UP000190973"/>
    </source>
</evidence>
<dbReference type="PROSITE" id="PS51371">
    <property type="entry name" value="CBS"/>
    <property type="match status" value="1"/>
</dbReference>
<feature type="domain" description="CBS" evidence="2">
    <location>
        <begin position="1"/>
        <end position="56"/>
    </location>
</feature>
<keyword evidence="1" id="KW-0129">CBS domain</keyword>
<dbReference type="Pfam" id="PF00571">
    <property type="entry name" value="CBS"/>
    <property type="match status" value="1"/>
</dbReference>
<dbReference type="InterPro" id="IPR029044">
    <property type="entry name" value="Nucleotide-diphossugar_trans"/>
</dbReference>
<gene>
    <name evidence="3" type="primary">rfbF_2</name>
    <name evidence="3" type="ORF">CLBCK_46750</name>
</gene>
<name>A0A1S8RM94_CLOBE</name>
<comment type="caution">
    <text evidence="3">The sequence shown here is derived from an EMBL/GenBank/DDBJ whole genome shotgun (WGS) entry which is preliminary data.</text>
</comment>
<dbReference type="InterPro" id="IPR050486">
    <property type="entry name" value="Mannose-1P_guanyltransferase"/>
</dbReference>
<organism evidence="3 4">
    <name type="scientific">Clostridium beijerinckii</name>
    <name type="common">Clostridium MP</name>
    <dbReference type="NCBI Taxonomy" id="1520"/>
    <lineage>
        <taxon>Bacteria</taxon>
        <taxon>Bacillati</taxon>
        <taxon>Bacillota</taxon>
        <taxon>Clostridia</taxon>
        <taxon>Eubacteriales</taxon>
        <taxon>Clostridiaceae</taxon>
        <taxon>Clostridium</taxon>
    </lineage>
</organism>
<dbReference type="SUPFAM" id="SSF54631">
    <property type="entry name" value="CBS-domain pair"/>
    <property type="match status" value="1"/>
</dbReference>
<keyword evidence="3" id="KW-0808">Transferase</keyword>
<dbReference type="EC" id="2.7.7.33" evidence="3"/>
<dbReference type="Gene3D" id="3.10.580.10">
    <property type="entry name" value="CBS-domain"/>
    <property type="match status" value="1"/>
</dbReference>
<evidence type="ECO:0000256" key="1">
    <source>
        <dbReference type="PROSITE-ProRule" id="PRU00703"/>
    </source>
</evidence>
<dbReference type="Proteomes" id="UP000190973">
    <property type="component" value="Unassembled WGS sequence"/>
</dbReference>
<dbReference type="SUPFAM" id="SSF53448">
    <property type="entry name" value="Nucleotide-diphospho-sugar transferases"/>
    <property type="match status" value="1"/>
</dbReference>
<protein>
    <submittedName>
        <fullName evidence="3">Glucose-1-phosphate cytidylyltransferase</fullName>
        <ecNumber evidence="3">2.7.7.33</ecNumber>
    </submittedName>
</protein>
<dbReference type="InterPro" id="IPR046342">
    <property type="entry name" value="CBS_dom_sf"/>
</dbReference>
<dbReference type="PANTHER" id="PTHR22572">
    <property type="entry name" value="SUGAR-1-PHOSPHATE GUANYL TRANSFERASE"/>
    <property type="match status" value="1"/>
</dbReference>
<keyword evidence="3" id="KW-0548">Nucleotidyltransferase</keyword>
<dbReference type="Gene3D" id="3.90.550.10">
    <property type="entry name" value="Spore Coat Polysaccharide Biosynthesis Protein SpsA, Chain A"/>
    <property type="match status" value="1"/>
</dbReference>
<dbReference type="Pfam" id="PF00483">
    <property type="entry name" value="NTP_transferase"/>
    <property type="match status" value="1"/>
</dbReference>
<reference evidence="3 4" key="1">
    <citation type="submission" date="2016-05" db="EMBL/GenBank/DDBJ databases">
        <title>Microbial solvent formation.</title>
        <authorList>
            <person name="Poehlein A."/>
            <person name="Montoya Solano J.D."/>
            <person name="Flitsch S."/>
            <person name="Krabben P."/>
            <person name="Duerre P."/>
            <person name="Daniel R."/>
        </authorList>
    </citation>
    <scope>NUCLEOTIDE SEQUENCE [LARGE SCALE GENOMIC DNA]</scope>
    <source>
        <strain evidence="3 4">DSM 53</strain>
    </source>
</reference>
<dbReference type="InterPro" id="IPR000644">
    <property type="entry name" value="CBS_dom"/>
</dbReference>
<dbReference type="InterPro" id="IPR005835">
    <property type="entry name" value="NTP_transferase_dom"/>
</dbReference>
<dbReference type="AlphaFoldDB" id="A0A1S8RM94"/>
<accession>A0A1S8RM94</accession>
<sequence>MNIQTLFISRDTSITKAIEKLTKTAKRVLIVTESNKLIGVVTDGDIRRWILANGDLSSSINNIMNTTPIYLTKENINKAEDIMKNYSIESIPIVNEVKEVIDIIFWNDLYENTSDYTETIDIPVVIMAGGKGTRLYPYTKIIPKALIPIGDIPIIERIINKFLEFRFKDFYITINDKKEIMKAYFNQKLPYSISLIEEEIPLGTAGSLSILKDKSLSTFFLSNCDILVDANYTRILESHKKNNNKITVITALKNYVIPYGVFNLSENGDIKSINEKPNYEFLVNTGMYIIETDILKYIPKNSYFDMTDLIKECLLNGDKVGIYPISDKNWLDMGEFKAMKNMIERLDI</sequence>
<dbReference type="GO" id="GO:0047343">
    <property type="term" value="F:glucose-1-phosphate cytidylyltransferase activity"/>
    <property type="evidence" value="ECO:0007669"/>
    <property type="project" value="UniProtKB-EC"/>
</dbReference>
<evidence type="ECO:0000313" key="3">
    <source>
        <dbReference type="EMBL" id="OOM54318.1"/>
    </source>
</evidence>
<dbReference type="EMBL" id="LZZI01000166">
    <property type="protein sequence ID" value="OOM54318.1"/>
    <property type="molecule type" value="Genomic_DNA"/>
</dbReference>
<evidence type="ECO:0000259" key="2">
    <source>
        <dbReference type="PROSITE" id="PS51371"/>
    </source>
</evidence>